<evidence type="ECO:0000313" key="2">
    <source>
        <dbReference type="Proteomes" id="UP001269400"/>
    </source>
</evidence>
<organism evidence="1 2">
    <name type="scientific">Priestia aryabhattai</name>
    <name type="common">Bacillus aryabhattai</name>
    <dbReference type="NCBI Taxonomy" id="412384"/>
    <lineage>
        <taxon>Bacteria</taxon>
        <taxon>Bacillati</taxon>
        <taxon>Bacillota</taxon>
        <taxon>Bacilli</taxon>
        <taxon>Bacillales</taxon>
        <taxon>Bacillaceae</taxon>
        <taxon>Priestia</taxon>
    </lineage>
</organism>
<reference evidence="1" key="1">
    <citation type="journal article" date="2022" name="J Environ Chem Eng">
        <title>Biodegradation of petroleum oil using a constructed nonpathogenic and heavy metal-tolerant bacterial consortium isolated from marine sponges.</title>
        <authorList>
            <person name="Dechsakulwatana C."/>
            <person name="Rungsihiranrut A."/>
            <person name="Muangchinda C."/>
            <person name="Ningthoujam R."/>
            <person name="Klankeo P."/>
            <person name="Pinyakong O."/>
        </authorList>
    </citation>
    <scope>NUCLEOTIDE SEQUENCE</scope>
    <source>
        <strain evidence="1">TL01-2</strain>
    </source>
</reference>
<evidence type="ECO:0000313" key="1">
    <source>
        <dbReference type="EMBL" id="MDU9690552.1"/>
    </source>
</evidence>
<name>A0AAX6N3V4_PRIAR</name>
<dbReference type="Proteomes" id="UP001269400">
    <property type="component" value="Unassembled WGS sequence"/>
</dbReference>
<dbReference type="AlphaFoldDB" id="A0AAX6N3V4"/>
<dbReference type="EMBL" id="JAPTGD010000001">
    <property type="protein sequence ID" value="MDU9690552.1"/>
    <property type="molecule type" value="Genomic_DNA"/>
</dbReference>
<gene>
    <name evidence="1" type="ORF">O0Q50_05180</name>
</gene>
<comment type="caution">
    <text evidence="1">The sequence shown here is derived from an EMBL/GenBank/DDBJ whole genome shotgun (WGS) entry which is preliminary data.</text>
</comment>
<sequence length="221" mass="24690">MNILFKKFRFLWFILLIFALIFVKNTFFSSSENATETLATSDVPQAAATFKEGNNQQDGVIIQKYRKQLDAAQKKNDEKATKEIQEKIYEDGRQAALNFLPRNKFQRAFSQPSKKSVDDIYNFLIAQVGFGGYNSLYQEVIASKKEAASSTDELNMSGIQAKTAALTYGTLAQREQLLVTSLAYDLSSVGVISSDTAKGIDKKATHMLEIRKEGINAAMQE</sequence>
<proteinExistence type="predicted"/>
<reference evidence="1" key="2">
    <citation type="submission" date="2022-12" db="EMBL/GenBank/DDBJ databases">
        <authorList>
            <person name="Dechsakulwatana C."/>
            <person name="Rungsihiranrut A."/>
            <person name="Muangchinda C."/>
            <person name="Ningthoujam R."/>
            <person name="Klankeo P."/>
            <person name="Pinyakong O."/>
        </authorList>
    </citation>
    <scope>NUCLEOTIDE SEQUENCE</scope>
    <source>
        <strain evidence="1">TL01-2</strain>
    </source>
</reference>
<protein>
    <submittedName>
        <fullName evidence="1">Uncharacterized protein</fullName>
    </submittedName>
</protein>
<accession>A0AAX6N3V4</accession>
<dbReference type="RefSeq" id="WP_316909973.1">
    <property type="nucleotide sequence ID" value="NZ_JAPTGD010000001.1"/>
</dbReference>